<protein>
    <submittedName>
        <fullName evidence="2">Uncharacterized protein</fullName>
    </submittedName>
</protein>
<feature type="region of interest" description="Disordered" evidence="1">
    <location>
        <begin position="17"/>
        <end position="39"/>
    </location>
</feature>
<accession>A0A9W7YDE5</accession>
<evidence type="ECO:0000313" key="3">
    <source>
        <dbReference type="Proteomes" id="UP001143981"/>
    </source>
</evidence>
<evidence type="ECO:0000313" key="2">
    <source>
        <dbReference type="EMBL" id="KAJ1732685.1"/>
    </source>
</evidence>
<reference evidence="2" key="1">
    <citation type="submission" date="2022-07" db="EMBL/GenBank/DDBJ databases">
        <title>Phylogenomic reconstructions and comparative analyses of Kickxellomycotina fungi.</title>
        <authorList>
            <person name="Reynolds N.K."/>
            <person name="Stajich J.E."/>
            <person name="Barry K."/>
            <person name="Grigoriev I.V."/>
            <person name="Crous P."/>
            <person name="Smith M.E."/>
        </authorList>
    </citation>
    <scope>NUCLEOTIDE SEQUENCE</scope>
    <source>
        <strain evidence="2">BCRC 34381</strain>
    </source>
</reference>
<feature type="non-terminal residue" evidence="2">
    <location>
        <position position="184"/>
    </location>
</feature>
<sequence length="184" mass="19910">MLVEELHLKRIAAAPDAPIPDQCEAPTPDQEHPPAPKEPKATIAPCLHPAADTAALITCLEAMETCSPRFKGTELLNPATTWCDDAASTICLFAQGCDSSLVAKSLLKLLTGRAKSISASLHPGTPEDLFAAMQKQFPTTDHECCVLRAIDTGALWHNIEVANRPEHLHQVFDTLLTVTNLYVH</sequence>
<proteinExistence type="predicted"/>
<dbReference type="AlphaFoldDB" id="A0A9W7YDE5"/>
<keyword evidence="3" id="KW-1185">Reference proteome</keyword>
<name>A0A9W7YDE5_9FUNG</name>
<dbReference type="Proteomes" id="UP001143981">
    <property type="component" value="Unassembled WGS sequence"/>
</dbReference>
<evidence type="ECO:0000256" key="1">
    <source>
        <dbReference type="SAM" id="MobiDB-lite"/>
    </source>
</evidence>
<gene>
    <name evidence="2" type="ORF">LPJ61_001928</name>
</gene>
<feature type="compositionally biased region" description="Basic and acidic residues" evidence="1">
    <location>
        <begin position="29"/>
        <end position="39"/>
    </location>
</feature>
<dbReference type="EMBL" id="JANBOI010000203">
    <property type="protein sequence ID" value="KAJ1732685.1"/>
    <property type="molecule type" value="Genomic_DNA"/>
</dbReference>
<organism evidence="2 3">
    <name type="scientific">Coemansia biformis</name>
    <dbReference type="NCBI Taxonomy" id="1286918"/>
    <lineage>
        <taxon>Eukaryota</taxon>
        <taxon>Fungi</taxon>
        <taxon>Fungi incertae sedis</taxon>
        <taxon>Zoopagomycota</taxon>
        <taxon>Kickxellomycotina</taxon>
        <taxon>Kickxellomycetes</taxon>
        <taxon>Kickxellales</taxon>
        <taxon>Kickxellaceae</taxon>
        <taxon>Coemansia</taxon>
    </lineage>
</organism>
<comment type="caution">
    <text evidence="2">The sequence shown here is derived from an EMBL/GenBank/DDBJ whole genome shotgun (WGS) entry which is preliminary data.</text>
</comment>